<dbReference type="EMBL" id="BAABGJ010000019">
    <property type="protein sequence ID" value="GAA4340863.1"/>
    <property type="molecule type" value="Genomic_DNA"/>
</dbReference>
<name>A0ABP8HL49_9BURK</name>
<evidence type="ECO:0000313" key="8">
    <source>
        <dbReference type="EMBL" id="GAA4340863.1"/>
    </source>
</evidence>
<dbReference type="Pfam" id="PF00933">
    <property type="entry name" value="Glyco_hydro_3"/>
    <property type="match status" value="1"/>
</dbReference>
<dbReference type="SMART" id="SM01217">
    <property type="entry name" value="Fn3_like"/>
    <property type="match status" value="1"/>
</dbReference>
<dbReference type="SUPFAM" id="SSF52279">
    <property type="entry name" value="Beta-D-glucan exohydrolase, C-terminal domain"/>
    <property type="match status" value="1"/>
</dbReference>
<comment type="caution">
    <text evidence="8">The sequence shown here is derived from an EMBL/GenBank/DDBJ whole genome shotgun (WGS) entry which is preliminary data.</text>
</comment>
<dbReference type="InterPro" id="IPR051915">
    <property type="entry name" value="Cellulose_Degrad_GH3"/>
</dbReference>
<evidence type="ECO:0000256" key="2">
    <source>
        <dbReference type="ARBA" id="ARBA00005336"/>
    </source>
</evidence>
<reference evidence="9" key="1">
    <citation type="journal article" date="2019" name="Int. J. Syst. Evol. Microbiol.">
        <title>The Global Catalogue of Microorganisms (GCM) 10K type strain sequencing project: providing services to taxonomists for standard genome sequencing and annotation.</title>
        <authorList>
            <consortium name="The Broad Institute Genomics Platform"/>
            <consortium name="The Broad Institute Genome Sequencing Center for Infectious Disease"/>
            <person name="Wu L."/>
            <person name="Ma J."/>
        </authorList>
    </citation>
    <scope>NUCLEOTIDE SEQUENCE [LARGE SCALE GENOMIC DNA]</scope>
    <source>
        <strain evidence="9">JCM 17804</strain>
    </source>
</reference>
<sequence length="714" mass="76268">MSRIDTLMAKMTLAEKLGQLTMVASSYTVTGPVLAGDSTQSIIDGTVGNLLNMVGPGPTHEMQRLAVEQSRLGIPLLIGLDIIHGHRTLFPIPLAEAGIFDENLWERTAREAAREGAADGLAMTFAPMLDVSRDPRWGRTAEGPGEDAWLNARIAHAKVRGFQGADLASAESLAACAKHFVAYGGVNAGREYAAVDISERTLREVHLPGFEAAVRAGVATLMPAFTDLNGVPMTAHVPLLRDWLRGEMGWDGVIVSDYNAIGELIKHGVAADLADAAVLALKAGVDIDMMADAYRKGLPVALEQGRVTMEEIDASVRRVLRLKEQLGLFDDPYRRGSTAEAPEVIAQRRALSREVGRKAAVLMKNERDTLPLPAAAKTLCVLGPLADAPTEMKGCWWGAGEHEPAVSVLAGLRAALPQADIRHAAGVAIEGGDDSGIDAAVALCEGADAVILCLGERASMSGEAASRATPVLPGWQKALAEAVMARARALGIPVTAVLFSGRPLIVPWLAEQADALLLAWFLGVEAGHAIADLLTGRESPSGRTTMSWPRVLGQVPIFYGQRPSGRPMNPADHYTSKYLDVANTPLYDFGHGLTYGRFRYDALQVEPLRLREPDLLTVSATLSNVGAHEAEETVFLFVRHKLSSITRPLLELKGYAKLRLKPGESGAVTLELPAAELRHLGPDLQPLFEAGEVEIAVGPSAEPTGLLRQTITLN</sequence>
<dbReference type="RefSeq" id="WP_345537720.1">
    <property type="nucleotide sequence ID" value="NZ_BAABGJ010000019.1"/>
</dbReference>
<dbReference type="PRINTS" id="PR00133">
    <property type="entry name" value="GLHYDRLASE3"/>
</dbReference>
<dbReference type="EC" id="3.2.1.21" evidence="3"/>
<dbReference type="PANTHER" id="PTHR30620:SF16">
    <property type="entry name" value="LYSOSOMAL BETA GLUCOSIDASE"/>
    <property type="match status" value="1"/>
</dbReference>
<dbReference type="InterPro" id="IPR036962">
    <property type="entry name" value="Glyco_hydro_3_N_sf"/>
</dbReference>
<evidence type="ECO:0000313" key="9">
    <source>
        <dbReference type="Proteomes" id="UP001500975"/>
    </source>
</evidence>
<dbReference type="InterPro" id="IPR017853">
    <property type="entry name" value="GH"/>
</dbReference>
<evidence type="ECO:0000256" key="1">
    <source>
        <dbReference type="ARBA" id="ARBA00000448"/>
    </source>
</evidence>
<accession>A0ABP8HL49</accession>
<feature type="domain" description="Fibronectin type III-like" evidence="7">
    <location>
        <begin position="632"/>
        <end position="701"/>
    </location>
</feature>
<protein>
    <recommendedName>
        <fullName evidence="3">beta-glucosidase</fullName>
        <ecNumber evidence="3">3.2.1.21</ecNumber>
    </recommendedName>
</protein>
<dbReference type="PANTHER" id="PTHR30620">
    <property type="entry name" value="PERIPLASMIC BETA-GLUCOSIDASE-RELATED"/>
    <property type="match status" value="1"/>
</dbReference>
<keyword evidence="5 8" id="KW-0378">Hydrolase</keyword>
<evidence type="ECO:0000256" key="6">
    <source>
        <dbReference type="ARBA" id="ARBA00023295"/>
    </source>
</evidence>
<dbReference type="Gene3D" id="3.20.20.300">
    <property type="entry name" value="Glycoside hydrolase, family 3, N-terminal domain"/>
    <property type="match status" value="1"/>
</dbReference>
<dbReference type="Gene3D" id="2.60.40.10">
    <property type="entry name" value="Immunoglobulins"/>
    <property type="match status" value="1"/>
</dbReference>
<organism evidence="8 9">
    <name type="scientific">Variovorax defluvii</name>
    <dbReference type="NCBI Taxonomy" id="913761"/>
    <lineage>
        <taxon>Bacteria</taxon>
        <taxon>Pseudomonadati</taxon>
        <taxon>Pseudomonadota</taxon>
        <taxon>Betaproteobacteria</taxon>
        <taxon>Burkholderiales</taxon>
        <taxon>Comamonadaceae</taxon>
        <taxon>Variovorax</taxon>
    </lineage>
</organism>
<dbReference type="InterPro" id="IPR036881">
    <property type="entry name" value="Glyco_hydro_3_C_sf"/>
</dbReference>
<comment type="similarity">
    <text evidence="2">Belongs to the glycosyl hydrolase 3 family.</text>
</comment>
<comment type="catalytic activity">
    <reaction evidence="1">
        <text>Hydrolysis of terminal, non-reducing beta-D-glucosyl residues with release of beta-D-glucose.</text>
        <dbReference type="EC" id="3.2.1.21"/>
    </reaction>
</comment>
<dbReference type="InterPro" id="IPR001764">
    <property type="entry name" value="Glyco_hydro_3_N"/>
</dbReference>
<keyword evidence="6" id="KW-0326">Glycosidase</keyword>
<evidence type="ECO:0000259" key="7">
    <source>
        <dbReference type="SMART" id="SM01217"/>
    </source>
</evidence>
<dbReference type="SUPFAM" id="SSF51445">
    <property type="entry name" value="(Trans)glycosidases"/>
    <property type="match status" value="1"/>
</dbReference>
<dbReference type="Proteomes" id="UP001500975">
    <property type="component" value="Unassembled WGS sequence"/>
</dbReference>
<evidence type="ECO:0000256" key="5">
    <source>
        <dbReference type="ARBA" id="ARBA00022801"/>
    </source>
</evidence>
<dbReference type="InterPro" id="IPR026891">
    <property type="entry name" value="Fn3-like"/>
</dbReference>
<dbReference type="Gene3D" id="3.40.50.1700">
    <property type="entry name" value="Glycoside hydrolase family 3 C-terminal domain"/>
    <property type="match status" value="1"/>
</dbReference>
<evidence type="ECO:0000256" key="3">
    <source>
        <dbReference type="ARBA" id="ARBA00012744"/>
    </source>
</evidence>
<dbReference type="Pfam" id="PF01915">
    <property type="entry name" value="Glyco_hydro_3_C"/>
    <property type="match status" value="1"/>
</dbReference>
<dbReference type="GO" id="GO:0016787">
    <property type="term" value="F:hydrolase activity"/>
    <property type="evidence" value="ECO:0007669"/>
    <property type="project" value="UniProtKB-KW"/>
</dbReference>
<keyword evidence="9" id="KW-1185">Reference proteome</keyword>
<gene>
    <name evidence="8" type="ORF">GCM10023165_21080</name>
</gene>
<proteinExistence type="inferred from homology"/>
<evidence type="ECO:0000256" key="4">
    <source>
        <dbReference type="ARBA" id="ARBA00022729"/>
    </source>
</evidence>
<dbReference type="InterPro" id="IPR013783">
    <property type="entry name" value="Ig-like_fold"/>
</dbReference>
<dbReference type="InterPro" id="IPR002772">
    <property type="entry name" value="Glyco_hydro_3_C"/>
</dbReference>
<keyword evidence="4" id="KW-0732">Signal</keyword>
<dbReference type="Pfam" id="PF14310">
    <property type="entry name" value="Fn3-like"/>
    <property type="match status" value="1"/>
</dbReference>